<dbReference type="AlphaFoldDB" id="A0A1H2EYV0"/>
<reference evidence="2" key="1">
    <citation type="submission" date="2016-10" db="EMBL/GenBank/DDBJ databases">
        <authorList>
            <person name="Varghese N."/>
            <person name="Submissions S."/>
        </authorList>
    </citation>
    <scope>NUCLEOTIDE SEQUENCE [LARGE SCALE GENOMIC DNA]</scope>
    <source>
        <strain evidence="2">CCTCC 2012022</strain>
    </source>
</reference>
<sequence length="96" mass="11255">MSHHQIVQEQFKTRLGTLVKRADLALESTRRPPLAQRPDCARIVEQLGTISRRCALMHSLVHTNMLPREFDALQEREIEFLRSAERFLDSLRRQFG</sequence>
<evidence type="ECO:0000313" key="1">
    <source>
        <dbReference type="EMBL" id="SDU00287.1"/>
    </source>
</evidence>
<name>A0A1H2EYV0_9GAMM</name>
<evidence type="ECO:0008006" key="3">
    <source>
        <dbReference type="Google" id="ProtNLM"/>
    </source>
</evidence>
<protein>
    <recommendedName>
        <fullName evidence="3">Four helix bundle protein</fullName>
    </recommendedName>
</protein>
<gene>
    <name evidence="1" type="ORF">SAMN05216580_0919</name>
</gene>
<organism evidence="1 2">
    <name type="scientific">Geopseudomonas guangdongensis</name>
    <dbReference type="NCBI Taxonomy" id="1245526"/>
    <lineage>
        <taxon>Bacteria</taxon>
        <taxon>Pseudomonadati</taxon>
        <taxon>Pseudomonadota</taxon>
        <taxon>Gammaproteobacteria</taxon>
        <taxon>Pseudomonadales</taxon>
        <taxon>Pseudomonadaceae</taxon>
        <taxon>Geopseudomonas</taxon>
    </lineage>
</organism>
<evidence type="ECO:0000313" key="2">
    <source>
        <dbReference type="Proteomes" id="UP000243063"/>
    </source>
</evidence>
<dbReference type="RefSeq" id="WP_090212475.1">
    <property type="nucleotide sequence ID" value="NZ_LT629780.1"/>
</dbReference>
<dbReference type="STRING" id="1245526.SAMN05216580_0919"/>
<keyword evidence="2" id="KW-1185">Reference proteome</keyword>
<dbReference type="Proteomes" id="UP000243063">
    <property type="component" value="Chromosome I"/>
</dbReference>
<proteinExistence type="predicted"/>
<dbReference type="EMBL" id="LT629780">
    <property type="protein sequence ID" value="SDU00287.1"/>
    <property type="molecule type" value="Genomic_DNA"/>
</dbReference>
<accession>A0A1H2EYV0</accession>